<evidence type="ECO:0000313" key="1">
    <source>
        <dbReference type="EMBL" id="MBA4662735.1"/>
    </source>
</evidence>
<protein>
    <submittedName>
        <fullName evidence="1">Uncharacterized protein</fullName>
    </submittedName>
</protein>
<accession>A0A7C9AD40</accession>
<reference evidence="1" key="1">
    <citation type="journal article" date="2013" name="J. Plant Res.">
        <title>Effect of fungi and light on seed germination of three Opuntia species from semiarid lands of central Mexico.</title>
        <authorList>
            <person name="Delgado-Sanchez P."/>
            <person name="Jimenez-Bremont J.F."/>
            <person name="Guerrero-Gonzalez Mde L."/>
            <person name="Flores J."/>
        </authorList>
    </citation>
    <scope>NUCLEOTIDE SEQUENCE</scope>
    <source>
        <tissue evidence="1">Cladode</tissue>
    </source>
</reference>
<organism evidence="1">
    <name type="scientific">Opuntia streptacantha</name>
    <name type="common">Prickly pear cactus</name>
    <name type="synonym">Opuntia cardona</name>
    <dbReference type="NCBI Taxonomy" id="393608"/>
    <lineage>
        <taxon>Eukaryota</taxon>
        <taxon>Viridiplantae</taxon>
        <taxon>Streptophyta</taxon>
        <taxon>Embryophyta</taxon>
        <taxon>Tracheophyta</taxon>
        <taxon>Spermatophyta</taxon>
        <taxon>Magnoliopsida</taxon>
        <taxon>eudicotyledons</taxon>
        <taxon>Gunneridae</taxon>
        <taxon>Pentapetalae</taxon>
        <taxon>Caryophyllales</taxon>
        <taxon>Cactineae</taxon>
        <taxon>Cactaceae</taxon>
        <taxon>Opuntioideae</taxon>
        <taxon>Opuntia</taxon>
    </lineage>
</organism>
<dbReference type="AlphaFoldDB" id="A0A7C9AD40"/>
<name>A0A7C9AD40_OPUST</name>
<sequence length="104" mass="11286">MRFSTSQLGSLSHFGSEFQIGPGSETVEEISSLSTGPVFPQEHLVASCVVVSPVHPLSVLDFDLVLGQFREVDSWSWGRITSGSAASFLLPDDKRFNLGSMPRT</sequence>
<proteinExistence type="predicted"/>
<dbReference type="EMBL" id="GISG01218282">
    <property type="protein sequence ID" value="MBA4662735.1"/>
    <property type="molecule type" value="Transcribed_RNA"/>
</dbReference>
<reference evidence="1" key="2">
    <citation type="submission" date="2020-07" db="EMBL/GenBank/DDBJ databases">
        <authorList>
            <person name="Vera ALvarez R."/>
            <person name="Arias-Moreno D.M."/>
            <person name="Jimenez-Jacinto V."/>
            <person name="Jimenez-Bremont J.F."/>
            <person name="Swaminathan K."/>
            <person name="Moose S.P."/>
            <person name="Guerrero-Gonzalez M.L."/>
            <person name="Marino-Ramirez L."/>
            <person name="Landsman D."/>
            <person name="Rodriguez-Kessler M."/>
            <person name="Delgado-Sanchez P."/>
        </authorList>
    </citation>
    <scope>NUCLEOTIDE SEQUENCE</scope>
    <source>
        <tissue evidence="1">Cladode</tissue>
    </source>
</reference>